<name>X1T377_9ZZZZ</name>
<comment type="caution">
    <text evidence="2">The sequence shown here is derived from an EMBL/GenBank/DDBJ whole genome shotgun (WGS) entry which is preliminary data.</text>
</comment>
<gene>
    <name evidence="2" type="ORF">S12H4_31661</name>
</gene>
<sequence length="50" mass="5724">MRHYPTPEDIQKMIDLRQKGLSIAQIVEKMGFSKSTVKRHLSLRGVERGG</sequence>
<dbReference type="Pfam" id="PF02796">
    <property type="entry name" value="HTH_7"/>
    <property type="match status" value="1"/>
</dbReference>
<dbReference type="InterPro" id="IPR009057">
    <property type="entry name" value="Homeodomain-like_sf"/>
</dbReference>
<accession>X1T377</accession>
<protein>
    <recommendedName>
        <fullName evidence="1">Resolvase HTH domain-containing protein</fullName>
    </recommendedName>
</protein>
<proteinExistence type="predicted"/>
<feature type="domain" description="Resolvase HTH" evidence="1">
    <location>
        <begin position="7"/>
        <end position="41"/>
    </location>
</feature>
<evidence type="ECO:0000313" key="2">
    <source>
        <dbReference type="EMBL" id="GAI99668.1"/>
    </source>
</evidence>
<dbReference type="SUPFAM" id="SSF46689">
    <property type="entry name" value="Homeodomain-like"/>
    <property type="match status" value="1"/>
</dbReference>
<dbReference type="Gene3D" id="1.10.10.60">
    <property type="entry name" value="Homeodomain-like"/>
    <property type="match status" value="1"/>
</dbReference>
<evidence type="ECO:0000259" key="1">
    <source>
        <dbReference type="Pfam" id="PF02796"/>
    </source>
</evidence>
<dbReference type="EMBL" id="BARW01018497">
    <property type="protein sequence ID" value="GAI99668.1"/>
    <property type="molecule type" value="Genomic_DNA"/>
</dbReference>
<dbReference type="GO" id="GO:0003677">
    <property type="term" value="F:DNA binding"/>
    <property type="evidence" value="ECO:0007669"/>
    <property type="project" value="InterPro"/>
</dbReference>
<dbReference type="GO" id="GO:0000150">
    <property type="term" value="F:DNA strand exchange activity"/>
    <property type="evidence" value="ECO:0007669"/>
    <property type="project" value="InterPro"/>
</dbReference>
<dbReference type="AlphaFoldDB" id="X1T377"/>
<organism evidence="2">
    <name type="scientific">marine sediment metagenome</name>
    <dbReference type="NCBI Taxonomy" id="412755"/>
    <lineage>
        <taxon>unclassified sequences</taxon>
        <taxon>metagenomes</taxon>
        <taxon>ecological metagenomes</taxon>
    </lineage>
</organism>
<reference evidence="2" key="1">
    <citation type="journal article" date="2014" name="Front. Microbiol.">
        <title>High frequency of phylogenetically diverse reductive dehalogenase-homologous genes in deep subseafloor sedimentary metagenomes.</title>
        <authorList>
            <person name="Kawai M."/>
            <person name="Futagami T."/>
            <person name="Toyoda A."/>
            <person name="Takaki Y."/>
            <person name="Nishi S."/>
            <person name="Hori S."/>
            <person name="Arai W."/>
            <person name="Tsubouchi T."/>
            <person name="Morono Y."/>
            <person name="Uchiyama I."/>
            <person name="Ito T."/>
            <person name="Fujiyama A."/>
            <person name="Inagaki F."/>
            <person name="Takami H."/>
        </authorList>
    </citation>
    <scope>NUCLEOTIDE SEQUENCE</scope>
    <source>
        <strain evidence="2">Expedition CK06-06</strain>
    </source>
</reference>
<dbReference type="InterPro" id="IPR006120">
    <property type="entry name" value="Resolvase_HTH_dom"/>
</dbReference>